<dbReference type="Pfam" id="PF13920">
    <property type="entry name" value="zf-C3HC4_3"/>
    <property type="match status" value="1"/>
</dbReference>
<feature type="domain" description="SPX" evidence="7">
    <location>
        <begin position="1"/>
        <end position="383"/>
    </location>
</feature>
<dbReference type="GO" id="GO:0008270">
    <property type="term" value="F:zinc ion binding"/>
    <property type="evidence" value="ECO:0007669"/>
    <property type="project" value="UniProtKB-KW"/>
</dbReference>
<dbReference type="Proteomes" id="UP000001194">
    <property type="component" value="Unassembled WGS sequence"/>
</dbReference>
<dbReference type="PROSITE" id="PS50089">
    <property type="entry name" value="ZF_RING_2"/>
    <property type="match status" value="1"/>
</dbReference>
<dbReference type="InParanoid" id="B0DWM5"/>
<evidence type="ECO:0000313" key="8">
    <source>
        <dbReference type="EMBL" id="EDR01006.1"/>
    </source>
</evidence>
<evidence type="ECO:0000259" key="7">
    <source>
        <dbReference type="PROSITE" id="PS51382"/>
    </source>
</evidence>
<evidence type="ECO:0000256" key="3">
    <source>
        <dbReference type="ARBA" id="ARBA00022833"/>
    </source>
</evidence>
<sequence>MHFSKTYAQLLLSLPPELRENAIQYRQLKKLINQIVTELSSLGLSPALLHEIISPPSPAASSDVDDRADQTSLASSESGTSAVLPPDIEEWFKTSGFPKVVYELSGSSTNILPQLRLWVSVPESKPKESKLLEFQSDDEEVEGSKDSSDHGQEGVTHTLFWSLQQMQLKGAPNLQAITSGDLSHPTGRTQEVVVPLIHDTEFFHNLSTALSSVSTHLTTVHAEFRTTIQELSRTIGDSALPASVTSRGSFHPHSGLTSHAGMIRSPNRESDKSDLFSWREIFQLYVEAEVFESVGEQTRGELTVEESEKRLKLFAERATQRGLGDSRKFKLKQSRVALETFLGLNLFILNVKKFSHANSEAARKILKKHTKRTSLPLPGLTSEPDALSPQLTALFSQMHTTTLPRTMVQAIGETLLPIIPHLDDYSCLICMSIAFKPIRLNCGHLFCVRCLVKMQKRGQGDCPMCRAPVVLIANRSNVDWALLNFMQDWFPVEAKEKLEANEKEAAEEQMKELGLDPDKPCVIM</sequence>
<feature type="domain" description="RING-type" evidence="6">
    <location>
        <begin position="427"/>
        <end position="466"/>
    </location>
</feature>
<dbReference type="OrthoDB" id="5588846at2759"/>
<keyword evidence="1" id="KW-0479">Metal-binding</keyword>
<feature type="compositionally biased region" description="Basic and acidic residues" evidence="5">
    <location>
        <begin position="142"/>
        <end position="152"/>
    </location>
</feature>
<dbReference type="SUPFAM" id="SSF57850">
    <property type="entry name" value="RING/U-box"/>
    <property type="match status" value="1"/>
</dbReference>
<evidence type="ECO:0000256" key="5">
    <source>
        <dbReference type="SAM" id="MobiDB-lite"/>
    </source>
</evidence>
<dbReference type="PANTHER" id="PTHR23327">
    <property type="entry name" value="RING FINGER PROTEIN 127"/>
    <property type="match status" value="1"/>
</dbReference>
<evidence type="ECO:0000256" key="4">
    <source>
        <dbReference type="PROSITE-ProRule" id="PRU00175"/>
    </source>
</evidence>
<keyword evidence="3" id="KW-0862">Zinc</keyword>
<dbReference type="AlphaFoldDB" id="B0DWM5"/>
<organism evidence="9">
    <name type="scientific">Laccaria bicolor (strain S238N-H82 / ATCC MYA-4686)</name>
    <name type="common">Bicoloured deceiver</name>
    <name type="synonym">Laccaria laccata var. bicolor</name>
    <dbReference type="NCBI Taxonomy" id="486041"/>
    <lineage>
        <taxon>Eukaryota</taxon>
        <taxon>Fungi</taxon>
        <taxon>Dikarya</taxon>
        <taxon>Basidiomycota</taxon>
        <taxon>Agaricomycotina</taxon>
        <taxon>Agaricomycetes</taxon>
        <taxon>Agaricomycetidae</taxon>
        <taxon>Agaricales</taxon>
        <taxon>Agaricineae</taxon>
        <taxon>Hydnangiaceae</taxon>
        <taxon>Laccaria</taxon>
    </lineage>
</organism>
<evidence type="ECO:0000313" key="9">
    <source>
        <dbReference type="Proteomes" id="UP000001194"/>
    </source>
</evidence>
<feature type="region of interest" description="Disordered" evidence="5">
    <location>
        <begin position="56"/>
        <end position="81"/>
    </location>
</feature>
<dbReference type="Pfam" id="PF03105">
    <property type="entry name" value="SPX"/>
    <property type="match status" value="1"/>
</dbReference>
<evidence type="ECO:0000256" key="2">
    <source>
        <dbReference type="ARBA" id="ARBA00022771"/>
    </source>
</evidence>
<evidence type="ECO:0000259" key="6">
    <source>
        <dbReference type="PROSITE" id="PS50089"/>
    </source>
</evidence>
<dbReference type="STRING" id="486041.B0DWM5"/>
<dbReference type="InterPro" id="IPR017907">
    <property type="entry name" value="Znf_RING_CS"/>
</dbReference>
<feature type="compositionally biased region" description="Polar residues" evidence="5">
    <location>
        <begin position="70"/>
        <end position="81"/>
    </location>
</feature>
<dbReference type="RefSeq" id="XP_001888401.1">
    <property type="nucleotide sequence ID" value="XM_001888366.1"/>
</dbReference>
<dbReference type="GeneID" id="6084001"/>
<dbReference type="InterPro" id="IPR004331">
    <property type="entry name" value="SPX_dom"/>
</dbReference>
<evidence type="ECO:0000256" key="1">
    <source>
        <dbReference type="ARBA" id="ARBA00022723"/>
    </source>
</evidence>
<dbReference type="HOGENOM" id="CLU_017137_2_1_1"/>
<dbReference type="SMART" id="SM00184">
    <property type="entry name" value="RING"/>
    <property type="match status" value="1"/>
</dbReference>
<feature type="region of interest" description="Disordered" evidence="5">
    <location>
        <begin position="244"/>
        <end position="270"/>
    </location>
</feature>
<dbReference type="PROSITE" id="PS51382">
    <property type="entry name" value="SPX"/>
    <property type="match status" value="1"/>
</dbReference>
<dbReference type="EMBL" id="DS547144">
    <property type="protein sequence ID" value="EDR01006.1"/>
    <property type="molecule type" value="Genomic_DNA"/>
</dbReference>
<dbReference type="PANTHER" id="PTHR23327:SF51">
    <property type="entry name" value="TRANSCRIPTIONAL REGULATOR OF YEAST FORM ADHERENCE 3"/>
    <property type="match status" value="1"/>
</dbReference>
<gene>
    <name evidence="8" type="ORF">LACBIDRAFT_312763</name>
</gene>
<dbReference type="Gene3D" id="3.30.40.10">
    <property type="entry name" value="Zinc/RING finger domain, C3HC4 (zinc finger)"/>
    <property type="match status" value="1"/>
</dbReference>
<accession>B0DWM5</accession>
<proteinExistence type="predicted"/>
<name>B0DWM5_LACBS</name>
<keyword evidence="9" id="KW-1185">Reference proteome</keyword>
<dbReference type="InterPro" id="IPR001841">
    <property type="entry name" value="Znf_RING"/>
</dbReference>
<feature type="region of interest" description="Disordered" evidence="5">
    <location>
        <begin position="129"/>
        <end position="153"/>
    </location>
</feature>
<dbReference type="PROSITE" id="PS00518">
    <property type="entry name" value="ZF_RING_1"/>
    <property type="match status" value="1"/>
</dbReference>
<dbReference type="KEGG" id="lbc:LACBIDRAFT_312763"/>
<dbReference type="InterPro" id="IPR013083">
    <property type="entry name" value="Znf_RING/FYVE/PHD"/>
</dbReference>
<protein>
    <submittedName>
        <fullName evidence="8">Predicted protein</fullName>
    </submittedName>
</protein>
<keyword evidence="2 4" id="KW-0863">Zinc-finger</keyword>
<reference evidence="8 9" key="1">
    <citation type="journal article" date="2008" name="Nature">
        <title>The genome of Laccaria bicolor provides insights into mycorrhizal symbiosis.</title>
        <authorList>
            <person name="Martin F."/>
            <person name="Aerts A."/>
            <person name="Ahren D."/>
            <person name="Brun A."/>
            <person name="Danchin E.G.J."/>
            <person name="Duchaussoy F."/>
            <person name="Gibon J."/>
            <person name="Kohler A."/>
            <person name="Lindquist E."/>
            <person name="Pereda V."/>
            <person name="Salamov A."/>
            <person name="Shapiro H.J."/>
            <person name="Wuyts J."/>
            <person name="Blaudez D."/>
            <person name="Buee M."/>
            <person name="Brokstein P."/>
            <person name="Canbaeck B."/>
            <person name="Cohen D."/>
            <person name="Courty P.E."/>
            <person name="Coutinho P.M."/>
            <person name="Delaruelle C."/>
            <person name="Detter J.C."/>
            <person name="Deveau A."/>
            <person name="DiFazio S."/>
            <person name="Duplessis S."/>
            <person name="Fraissinet-Tachet L."/>
            <person name="Lucic E."/>
            <person name="Frey-Klett P."/>
            <person name="Fourrey C."/>
            <person name="Feussner I."/>
            <person name="Gay G."/>
            <person name="Grimwood J."/>
            <person name="Hoegger P.J."/>
            <person name="Jain P."/>
            <person name="Kilaru S."/>
            <person name="Labbe J."/>
            <person name="Lin Y.C."/>
            <person name="Legue V."/>
            <person name="Le Tacon F."/>
            <person name="Marmeisse R."/>
            <person name="Melayah D."/>
            <person name="Montanini B."/>
            <person name="Muratet M."/>
            <person name="Nehls U."/>
            <person name="Niculita-Hirzel H."/>
            <person name="Oudot-Le Secq M.P."/>
            <person name="Peter M."/>
            <person name="Quesneville H."/>
            <person name="Rajashekar B."/>
            <person name="Reich M."/>
            <person name="Rouhier N."/>
            <person name="Schmutz J."/>
            <person name="Yin T."/>
            <person name="Chalot M."/>
            <person name="Henrissat B."/>
            <person name="Kuees U."/>
            <person name="Lucas S."/>
            <person name="Van de Peer Y."/>
            <person name="Podila G.K."/>
            <person name="Polle A."/>
            <person name="Pukkila P.J."/>
            <person name="Richardson P.M."/>
            <person name="Rouze P."/>
            <person name="Sanders I.R."/>
            <person name="Stajich J.E."/>
            <person name="Tunlid A."/>
            <person name="Tuskan G."/>
            <person name="Grigoriev I.V."/>
        </authorList>
    </citation>
    <scope>NUCLEOTIDE SEQUENCE [LARGE SCALE GENOMIC DNA]</scope>
    <source>
        <strain evidence="9">S238N-H82 / ATCC MYA-4686</strain>
    </source>
</reference>